<organism evidence="1 2">
    <name type="scientific">Albidovulum denitrificans</name>
    <dbReference type="NCBI Taxonomy" id="404881"/>
    <lineage>
        <taxon>Bacteria</taxon>
        <taxon>Pseudomonadati</taxon>
        <taxon>Pseudomonadota</taxon>
        <taxon>Alphaproteobacteria</taxon>
        <taxon>Rhodobacterales</taxon>
        <taxon>Paracoccaceae</taxon>
        <taxon>Albidovulum</taxon>
    </lineage>
</organism>
<reference evidence="1 2" key="1">
    <citation type="submission" date="2018-02" db="EMBL/GenBank/DDBJ databases">
        <title>Genomic Encyclopedia of Archaeal and Bacterial Type Strains, Phase II (KMG-II): from individual species to whole genera.</title>
        <authorList>
            <person name="Goeker M."/>
        </authorList>
    </citation>
    <scope>NUCLEOTIDE SEQUENCE [LARGE SCALE GENOMIC DNA]</scope>
    <source>
        <strain evidence="1 2">DSM 18921</strain>
    </source>
</reference>
<name>A0A2S8S543_9RHOB</name>
<evidence type="ECO:0000313" key="1">
    <source>
        <dbReference type="EMBL" id="PQV55929.1"/>
    </source>
</evidence>
<gene>
    <name evidence="1" type="ORF">LX70_02814</name>
</gene>
<proteinExistence type="predicted"/>
<dbReference type="RefSeq" id="WP_105515399.1">
    <property type="nucleotide sequence ID" value="NZ_PVEP01000006.1"/>
</dbReference>
<protein>
    <submittedName>
        <fullName evidence="1">Uncharacterized protein</fullName>
    </submittedName>
</protein>
<dbReference type="AlphaFoldDB" id="A0A2S8S543"/>
<sequence length="89" mass="10078">MNEGAERLWRRWGDVFAERTRSLGRGRVFSVREVFTSEWNTEIAGGERGMLGQAIRQAVRGEDDQGVLAHIEEVGGSEIGNSKVKYRRL</sequence>
<accession>A0A2S8S543</accession>
<dbReference type="Proteomes" id="UP000238338">
    <property type="component" value="Unassembled WGS sequence"/>
</dbReference>
<comment type="caution">
    <text evidence="1">The sequence shown here is derived from an EMBL/GenBank/DDBJ whole genome shotgun (WGS) entry which is preliminary data.</text>
</comment>
<keyword evidence="2" id="KW-1185">Reference proteome</keyword>
<dbReference type="EMBL" id="PVEP01000006">
    <property type="protein sequence ID" value="PQV55929.1"/>
    <property type="molecule type" value="Genomic_DNA"/>
</dbReference>
<dbReference type="OrthoDB" id="9758229at2"/>
<evidence type="ECO:0000313" key="2">
    <source>
        <dbReference type="Proteomes" id="UP000238338"/>
    </source>
</evidence>